<dbReference type="RefSeq" id="WP_123421893.1">
    <property type="nucleotide sequence ID" value="NZ_JBLXEP010000002.1"/>
</dbReference>
<dbReference type="AlphaFoldDB" id="A0A3N1NYZ8"/>
<evidence type="ECO:0000259" key="3">
    <source>
        <dbReference type="Pfam" id="PF10415"/>
    </source>
</evidence>
<feature type="domain" description="Fumarase C C-terminal" evidence="3">
    <location>
        <begin position="396"/>
        <end position="448"/>
    </location>
</feature>
<evidence type="ECO:0000313" key="5">
    <source>
        <dbReference type="Proteomes" id="UP000268033"/>
    </source>
</evidence>
<dbReference type="GO" id="GO:0006099">
    <property type="term" value="P:tricarboxylic acid cycle"/>
    <property type="evidence" value="ECO:0007669"/>
    <property type="project" value="InterPro"/>
</dbReference>
<dbReference type="Pfam" id="PF10415">
    <property type="entry name" value="FumaraseC_C"/>
    <property type="match status" value="1"/>
</dbReference>
<protein>
    <submittedName>
        <fullName evidence="4">Fumarase class II</fullName>
    </submittedName>
</protein>
<evidence type="ECO:0000256" key="1">
    <source>
        <dbReference type="ARBA" id="ARBA00023239"/>
    </source>
</evidence>
<dbReference type="PRINTS" id="PR00149">
    <property type="entry name" value="FUMRATELYASE"/>
</dbReference>
<dbReference type="Pfam" id="PF00206">
    <property type="entry name" value="Lyase_1"/>
    <property type="match status" value="1"/>
</dbReference>
<proteinExistence type="predicted"/>
<dbReference type="InterPro" id="IPR024083">
    <property type="entry name" value="Fumarase/histidase_N"/>
</dbReference>
<dbReference type="InterPro" id="IPR000362">
    <property type="entry name" value="Fumarate_lyase_fam"/>
</dbReference>
<keyword evidence="1" id="KW-0456">Lyase</keyword>
<evidence type="ECO:0000313" key="4">
    <source>
        <dbReference type="EMBL" id="ROQ25054.1"/>
    </source>
</evidence>
<dbReference type="Gene3D" id="1.20.200.10">
    <property type="entry name" value="Fumarase/aspartase (Central domain)"/>
    <property type="match status" value="1"/>
</dbReference>
<feature type="domain" description="Fumarate lyase N-terminal" evidence="2">
    <location>
        <begin position="10"/>
        <end position="330"/>
    </location>
</feature>
<sequence length="453" mass="48454">MAKVMKDSLGEVSLPDDALYGPQTQRAVDNFQLSGQTMPWRFLAALIEIKRAAAQTHLTLGLLDDTKAQAIIKAADQLLADKPLAAFPVEVFQTGSGTSSNMNVNEVIASLAGNGVQPNDDVNMGQSSNDTVPSALQISVLAGLEKVLLVKLNHLIKTIEKKAASLEHVVKTGRTHLMDAMPLTFGQELTTWQVQLEEVEEDIRHAIKRLAKLPLGGTAVGTGINAHPKLAGGVCVRLSERMHIHVEAHDWPFAHMAAVEAPLAASAAMRQLAVALTKISNDLRWMNSGPLAGLGEISLTALQPGSSIMPGKVNPVIPEALAMISAQIIGLDSANTIAAQSGNFQLNVMLPLLAHNLNQMVDILAKGCEHLADKAIAGFSVNQERVNESLDKNPILVTALNSEIGYLKAAAIAKKAYAEGRPILEVAKEETDLGEAQLKDLLDPRKLCRPQDE</sequence>
<dbReference type="GO" id="GO:0008797">
    <property type="term" value="F:aspartate ammonia-lyase activity"/>
    <property type="evidence" value="ECO:0007669"/>
    <property type="project" value="TreeGrafter"/>
</dbReference>
<reference evidence="4 5" key="1">
    <citation type="submission" date="2018-11" db="EMBL/GenBank/DDBJ databases">
        <title>Genomic Encyclopedia of Type Strains, Phase IV (KMG-IV): sequencing the most valuable type-strain genomes for metagenomic binning, comparative biology and taxonomic classification.</title>
        <authorList>
            <person name="Goeker M."/>
        </authorList>
    </citation>
    <scope>NUCLEOTIDE SEQUENCE [LARGE SCALE GENOMIC DNA]</scope>
    <source>
        <strain evidence="4 5">DSM 21945</strain>
    </source>
</reference>
<dbReference type="Proteomes" id="UP000268033">
    <property type="component" value="Unassembled WGS sequence"/>
</dbReference>
<dbReference type="InterPro" id="IPR020557">
    <property type="entry name" value="Fumarate_lyase_CS"/>
</dbReference>
<organism evidence="4 5">
    <name type="scientific">Gallaecimonas pentaromativorans</name>
    <dbReference type="NCBI Taxonomy" id="584787"/>
    <lineage>
        <taxon>Bacteria</taxon>
        <taxon>Pseudomonadati</taxon>
        <taxon>Pseudomonadota</taxon>
        <taxon>Gammaproteobacteria</taxon>
        <taxon>Enterobacterales</taxon>
        <taxon>Gallaecimonadaceae</taxon>
        <taxon>Gallaecimonas</taxon>
    </lineage>
</organism>
<dbReference type="InterPro" id="IPR018951">
    <property type="entry name" value="Fumarase_C_C"/>
</dbReference>
<accession>A0A3N1NYZ8</accession>
<dbReference type="PROSITE" id="PS00163">
    <property type="entry name" value="FUMARATE_LYASES"/>
    <property type="match status" value="1"/>
</dbReference>
<dbReference type="PANTHER" id="PTHR42696">
    <property type="entry name" value="ASPARTATE AMMONIA-LYASE"/>
    <property type="match status" value="1"/>
</dbReference>
<dbReference type="InterPro" id="IPR051546">
    <property type="entry name" value="Aspartate_Ammonia-Lyase"/>
</dbReference>
<dbReference type="FunFam" id="1.20.200.10:FF:000001">
    <property type="entry name" value="Fumarate hydratase, mitochondrial"/>
    <property type="match status" value="1"/>
</dbReference>
<dbReference type="FunFam" id="1.10.40.30:FF:000002">
    <property type="entry name" value="Fumarate hydratase class II"/>
    <property type="match status" value="1"/>
</dbReference>
<dbReference type="EMBL" id="RJUL01000006">
    <property type="protein sequence ID" value="ROQ25054.1"/>
    <property type="molecule type" value="Genomic_DNA"/>
</dbReference>
<dbReference type="STRING" id="584787.GCA_001247655_03901"/>
<dbReference type="Gene3D" id="1.10.40.30">
    <property type="entry name" value="Fumarase/aspartase (C-terminal domain)"/>
    <property type="match status" value="1"/>
</dbReference>
<dbReference type="GO" id="GO:0005829">
    <property type="term" value="C:cytosol"/>
    <property type="evidence" value="ECO:0007669"/>
    <property type="project" value="TreeGrafter"/>
</dbReference>
<comment type="caution">
    <text evidence="4">The sequence shown here is derived from an EMBL/GenBank/DDBJ whole genome shotgun (WGS) entry which is preliminary data.</text>
</comment>
<dbReference type="InterPro" id="IPR008948">
    <property type="entry name" value="L-Aspartase-like"/>
</dbReference>
<dbReference type="InterPro" id="IPR022761">
    <property type="entry name" value="Fumarate_lyase_N"/>
</dbReference>
<dbReference type="GO" id="GO:0006531">
    <property type="term" value="P:aspartate metabolic process"/>
    <property type="evidence" value="ECO:0007669"/>
    <property type="project" value="TreeGrafter"/>
</dbReference>
<keyword evidence="5" id="KW-1185">Reference proteome</keyword>
<evidence type="ECO:0000259" key="2">
    <source>
        <dbReference type="Pfam" id="PF00206"/>
    </source>
</evidence>
<dbReference type="Gene3D" id="1.10.275.10">
    <property type="entry name" value="Fumarase/aspartase (N-terminal domain)"/>
    <property type="match status" value="1"/>
</dbReference>
<dbReference type="PRINTS" id="PR00145">
    <property type="entry name" value="ARGSUCLYASE"/>
</dbReference>
<dbReference type="SUPFAM" id="SSF48557">
    <property type="entry name" value="L-aspartase-like"/>
    <property type="match status" value="1"/>
</dbReference>
<name>A0A3N1NYZ8_9GAMM</name>
<gene>
    <name evidence="4" type="ORF">EDC28_106304</name>
</gene>
<dbReference type="PANTHER" id="PTHR42696:SF2">
    <property type="entry name" value="ASPARTATE AMMONIA-LYASE"/>
    <property type="match status" value="1"/>
</dbReference>